<organism evidence="2 3">
    <name type="scientific">Ralstonia phage RSL2</name>
    <dbReference type="NCBI Taxonomy" id="1585840"/>
    <lineage>
        <taxon>Viruses</taxon>
        <taxon>Duplodnaviria</taxon>
        <taxon>Heunggongvirae</taxon>
        <taxon>Uroviricota</taxon>
        <taxon>Caudoviricetes</taxon>
        <taxon>Chimalliviridae</taxon>
        <taxon>Chiangmaivirus</taxon>
        <taxon>Chiangmaivirus RSL2</taxon>
    </lineage>
</organism>
<name>A0A146I576_9CAUD</name>
<evidence type="ECO:0000259" key="1">
    <source>
        <dbReference type="PROSITE" id="PS51186"/>
    </source>
</evidence>
<accession>A0A146I576</accession>
<dbReference type="GO" id="GO:0016747">
    <property type="term" value="F:acyltransferase activity, transferring groups other than amino-acyl groups"/>
    <property type="evidence" value="ECO:0007669"/>
    <property type="project" value="InterPro"/>
</dbReference>
<protein>
    <recommendedName>
        <fullName evidence="1">N-acetyltransferase domain-containing protein</fullName>
    </recommendedName>
</protein>
<dbReference type="InterPro" id="IPR016181">
    <property type="entry name" value="Acyl_CoA_acyltransferase"/>
</dbReference>
<dbReference type="EMBL" id="AP014693">
    <property type="protein sequence ID" value="BAU71403.1"/>
    <property type="molecule type" value="Genomic_DNA"/>
</dbReference>
<dbReference type="Pfam" id="PF00583">
    <property type="entry name" value="Acetyltransf_1"/>
    <property type="match status" value="1"/>
</dbReference>
<reference evidence="2 3" key="1">
    <citation type="submission" date="2014-12" db="EMBL/GenBank/DDBJ databases">
        <title>Genome analysis of a novel jumbo phage RSL2 infecting the phytopathogen Ralstonia solanacearum.</title>
        <authorList>
            <person name="Kawasaki T."/>
            <person name="Fujie M."/>
            <person name="Chatchawankanphanich O."/>
            <person name="Ogata H."/>
            <person name="Yamada T."/>
        </authorList>
    </citation>
    <scope>NUCLEOTIDE SEQUENCE [LARGE SCALE GENOMIC DNA]</scope>
    <source>
        <strain evidence="2 3">RSL2</strain>
    </source>
</reference>
<dbReference type="Gene3D" id="3.40.630.30">
    <property type="match status" value="1"/>
</dbReference>
<dbReference type="SUPFAM" id="SSF55729">
    <property type="entry name" value="Acyl-CoA N-acyltransferases (Nat)"/>
    <property type="match status" value="1"/>
</dbReference>
<evidence type="ECO:0000313" key="2">
    <source>
        <dbReference type="EMBL" id="BAU71403.1"/>
    </source>
</evidence>
<dbReference type="InterPro" id="IPR000182">
    <property type="entry name" value="GNAT_dom"/>
</dbReference>
<proteinExistence type="predicted"/>
<keyword evidence="3" id="KW-1185">Reference proteome</keyword>
<feature type="domain" description="N-acetyltransferase" evidence="1">
    <location>
        <begin position="1"/>
        <end position="135"/>
    </location>
</feature>
<evidence type="ECO:0000313" key="3">
    <source>
        <dbReference type="Proteomes" id="UP000203794"/>
    </source>
</evidence>
<sequence>MHVVDLNLLQQSQYLELLEESRDEPMFYGKPLDPKRDRQIVLNKDGDVVGAFEFTRTYWEGRYYWRTNRPYVFKKYRGQGLLVPALTEWYSDRRPALAWIDEENIASIRLFFSLGFTRDKPYVMHGKQGHFYVLS</sequence>
<dbReference type="Proteomes" id="UP000203794">
    <property type="component" value="Segment"/>
</dbReference>
<dbReference type="PROSITE" id="PS51186">
    <property type="entry name" value="GNAT"/>
    <property type="match status" value="1"/>
</dbReference>